<reference evidence="2" key="1">
    <citation type="journal article" date="2019" name="Int. J. Syst. Evol. Microbiol.">
        <title>The Global Catalogue of Microorganisms (GCM) 10K type strain sequencing project: providing services to taxonomists for standard genome sequencing and annotation.</title>
        <authorList>
            <consortium name="The Broad Institute Genomics Platform"/>
            <consortium name="The Broad Institute Genome Sequencing Center for Infectious Disease"/>
            <person name="Wu L."/>
            <person name="Ma J."/>
        </authorList>
    </citation>
    <scope>NUCLEOTIDE SEQUENCE [LARGE SCALE GENOMIC DNA]</scope>
    <source>
        <strain evidence="2">JCM 17839</strain>
    </source>
</reference>
<comment type="caution">
    <text evidence="1">The sequence shown here is derived from an EMBL/GenBank/DDBJ whole genome shotgun (WGS) entry which is preliminary data.</text>
</comment>
<gene>
    <name evidence="1" type="ORF">GCM10023171_09390</name>
</gene>
<accession>A0ABP8P6M0</accession>
<organism evidence="1 2">
    <name type="scientific">Microbacterium panaciterrae</name>
    <dbReference type="NCBI Taxonomy" id="985759"/>
    <lineage>
        <taxon>Bacteria</taxon>
        <taxon>Bacillati</taxon>
        <taxon>Actinomycetota</taxon>
        <taxon>Actinomycetes</taxon>
        <taxon>Micrococcales</taxon>
        <taxon>Microbacteriaceae</taxon>
        <taxon>Microbacterium</taxon>
    </lineage>
</organism>
<proteinExistence type="predicted"/>
<dbReference type="RefSeq" id="WP_345184873.1">
    <property type="nucleotide sequence ID" value="NZ_BAABGP010000007.1"/>
</dbReference>
<protein>
    <submittedName>
        <fullName evidence="1">Uncharacterized protein</fullName>
    </submittedName>
</protein>
<dbReference type="Proteomes" id="UP001500731">
    <property type="component" value="Unassembled WGS sequence"/>
</dbReference>
<evidence type="ECO:0000313" key="2">
    <source>
        <dbReference type="Proteomes" id="UP001500731"/>
    </source>
</evidence>
<evidence type="ECO:0000313" key="1">
    <source>
        <dbReference type="EMBL" id="GAA4481252.1"/>
    </source>
</evidence>
<keyword evidence="2" id="KW-1185">Reference proteome</keyword>
<name>A0ABP8P6M0_9MICO</name>
<sequence>MERIELYAALLKGSIDKLHAAVARLPDGRGRQLVVLIDFLLDRLRQRLDELTEQIPTVQGDPRLEDVLARKYERLWPPMGVLHEIVALYASGVGRTDLPVGYLHLIDQLMDVVLIDASDPLVRLDPTRMYSTIDLATQLKNYFAAQNEHFDFDQPHPIAFYLPELDPENALYSAILAHEVTHSAINQGLRDQMVPRVLIDTVGKTMAKHLEAVPAPDRAPIRTIWRDQLLNWSEELLCDVVGVAVTGPAFAFAFIPFVPPSSVPVFSPTHPAGPLRWKMFLTALDQLGWTDFLNTHAPTILASITAEANRPIPAVQPREKFLLEAAELVLPNLIQLGIGHVVSPMPVPDVDSFNHAVDLMTRGIPAVEIDGEPFDTWTIVVAAWVVVFQSHGDKLSSLAEGVADANFNRLILKSVELAAVVDWWKRT</sequence>
<dbReference type="EMBL" id="BAABGP010000007">
    <property type="protein sequence ID" value="GAA4481252.1"/>
    <property type="molecule type" value="Genomic_DNA"/>
</dbReference>